<comment type="caution">
    <text evidence="2">The sequence shown here is derived from an EMBL/GenBank/DDBJ whole genome shotgun (WGS) entry which is preliminary data.</text>
</comment>
<gene>
    <name evidence="2" type="ORF">Q5H92_08040</name>
</gene>
<keyword evidence="3" id="KW-1185">Reference proteome</keyword>
<evidence type="ECO:0000313" key="2">
    <source>
        <dbReference type="EMBL" id="MDO7846301.1"/>
    </source>
</evidence>
<feature type="signal peptide" evidence="1">
    <location>
        <begin position="1"/>
        <end position="18"/>
    </location>
</feature>
<evidence type="ECO:0000256" key="1">
    <source>
        <dbReference type="SAM" id="SignalP"/>
    </source>
</evidence>
<dbReference type="Proteomes" id="UP001167796">
    <property type="component" value="Unassembled WGS sequence"/>
</dbReference>
<dbReference type="EMBL" id="JAUQSX010000003">
    <property type="protein sequence ID" value="MDO7846301.1"/>
    <property type="molecule type" value="Genomic_DNA"/>
</dbReference>
<dbReference type="Pfam" id="PF16266">
    <property type="entry name" value="DUF4919"/>
    <property type="match status" value="1"/>
</dbReference>
<accession>A0ABT9A8Y8</accession>
<keyword evidence="1" id="KW-0732">Signal</keyword>
<name>A0ABT9A8Y8_9BACT</name>
<protein>
    <submittedName>
        <fullName evidence="2">DUF4919 domain-containing protein</fullName>
    </submittedName>
</protein>
<reference evidence="2" key="1">
    <citation type="submission" date="2023-07" db="EMBL/GenBank/DDBJ databases">
        <authorList>
            <person name="Kim M.K."/>
        </authorList>
    </citation>
    <scope>NUCLEOTIDE SEQUENCE</scope>
    <source>
        <strain evidence="2">M29</strain>
    </source>
</reference>
<dbReference type="RefSeq" id="WP_305010990.1">
    <property type="nucleotide sequence ID" value="NZ_JAUQSX010000003.1"/>
</dbReference>
<proteinExistence type="predicted"/>
<sequence length="230" mass="25720">MRLLLLLAGLLFTFSAQAQKISNVDFDEIKRETTNPGSPYYFPKQLTRLQVSDSTLQAKDYHYLYYGQVFQSSYNPEGSSEASEAFTKAFAAKQYREALALGAKDLRAHPFNLRLNTEMIVCASQASGRRLAQRYANRYFGLLRALRGSGDGHSPATAFVVVSVDDEYTLLGYFNLDYSGQSRAGTTDIFTLKPVAEASAAGSQQHFEGREIYFNVSQPLNYLGNQLRDK</sequence>
<evidence type="ECO:0000313" key="3">
    <source>
        <dbReference type="Proteomes" id="UP001167796"/>
    </source>
</evidence>
<dbReference type="InterPro" id="IPR032578">
    <property type="entry name" value="DUF4919"/>
</dbReference>
<organism evidence="2 3">
    <name type="scientific">Hymenobacter mellowenesis</name>
    <dbReference type="NCBI Taxonomy" id="3063995"/>
    <lineage>
        <taxon>Bacteria</taxon>
        <taxon>Pseudomonadati</taxon>
        <taxon>Bacteroidota</taxon>
        <taxon>Cytophagia</taxon>
        <taxon>Cytophagales</taxon>
        <taxon>Hymenobacteraceae</taxon>
        <taxon>Hymenobacter</taxon>
    </lineage>
</organism>
<feature type="chain" id="PRO_5047335460" evidence="1">
    <location>
        <begin position="19"/>
        <end position="230"/>
    </location>
</feature>